<evidence type="ECO:0000313" key="2">
    <source>
        <dbReference type="EMBL" id="CDH07247.1"/>
    </source>
</evidence>
<proteinExistence type="predicted"/>
<accession>A0A077NYK3</accession>
<organism evidence="2">
    <name type="scientific">Xenorhabdus bovienii str. oregonense</name>
    <dbReference type="NCBI Taxonomy" id="1398202"/>
    <lineage>
        <taxon>Bacteria</taxon>
        <taxon>Pseudomonadati</taxon>
        <taxon>Pseudomonadota</taxon>
        <taxon>Gammaproteobacteria</taxon>
        <taxon>Enterobacterales</taxon>
        <taxon>Morganellaceae</taxon>
        <taxon>Xenorhabdus</taxon>
    </lineage>
</organism>
<keyword evidence="1" id="KW-0812">Transmembrane</keyword>
<gene>
    <name evidence="2" type="ORF">XBO1_2600007</name>
</gene>
<dbReference type="AlphaFoldDB" id="A0A077NYK3"/>
<sequence length="70" mass="7681">MVTRVMRTANERSLVNTVYTSVITLGIVTSSFLGGAFISAEYELSAPLWGRAGMTFLGLLRLLLELKTSR</sequence>
<name>A0A077NYK3_XENBV</name>
<feature type="transmembrane region" description="Helical" evidence="1">
    <location>
        <begin position="46"/>
        <end position="64"/>
    </location>
</feature>
<dbReference type="Proteomes" id="UP000028483">
    <property type="component" value="Unassembled WGS sequence"/>
</dbReference>
<evidence type="ECO:0000256" key="1">
    <source>
        <dbReference type="SAM" id="Phobius"/>
    </source>
</evidence>
<dbReference type="HOGENOM" id="CLU_2756918_0_0_6"/>
<feature type="transmembrane region" description="Helical" evidence="1">
    <location>
        <begin position="21"/>
        <end position="40"/>
    </location>
</feature>
<keyword evidence="1" id="KW-0472">Membrane</keyword>
<reference evidence="2" key="1">
    <citation type="submission" date="2013-07" db="EMBL/GenBank/DDBJ databases">
        <title>Sub-species coevolution in mutualistic symbiosis.</title>
        <authorList>
            <person name="Murfin K."/>
            <person name="Klassen J."/>
            <person name="Lee M."/>
            <person name="Forst S."/>
            <person name="Stock P."/>
            <person name="Goodrich-Blair H."/>
        </authorList>
    </citation>
    <scope>NUCLEOTIDE SEQUENCE [LARGE SCALE GENOMIC DNA]</scope>
    <source>
        <strain evidence="2">Oregonense</strain>
    </source>
</reference>
<protein>
    <submittedName>
        <fullName evidence="2">Uncharacterized protein</fullName>
    </submittedName>
</protein>
<comment type="caution">
    <text evidence="2">The sequence shown here is derived from an EMBL/GenBank/DDBJ whole genome shotgun (WGS) entry which is preliminary data.</text>
</comment>
<dbReference type="EMBL" id="CBSX010000180">
    <property type="protein sequence ID" value="CDH07247.1"/>
    <property type="molecule type" value="Genomic_DNA"/>
</dbReference>
<keyword evidence="1" id="KW-1133">Transmembrane helix</keyword>